<comment type="subunit">
    <text evidence="7">Homotetramer. Tetramerization from dimerization is induced by ATP and increases catalytic efficiency due to a high affinity for thymidine. Tetramerization is inhibited by phosphorylation at Ser-13. Interacts (via the KEN box) with FZR1.</text>
</comment>
<dbReference type="GO" id="GO:0005524">
    <property type="term" value="F:ATP binding"/>
    <property type="evidence" value="ECO:0007669"/>
    <property type="project" value="UniProtKB-KW"/>
</dbReference>
<evidence type="ECO:0000256" key="8">
    <source>
        <dbReference type="ARBA" id="ARBA00048113"/>
    </source>
</evidence>
<evidence type="ECO:0000256" key="9">
    <source>
        <dbReference type="RuleBase" id="RU000544"/>
    </source>
</evidence>
<evidence type="ECO:0000313" key="12">
    <source>
        <dbReference type="Proteomes" id="UP000268014"/>
    </source>
</evidence>
<keyword evidence="2 9" id="KW-0237">DNA synthesis</keyword>
<accession>A0A0N4VW02</accession>
<dbReference type="Proteomes" id="UP000268014">
    <property type="component" value="Unassembled WGS sequence"/>
</dbReference>
<dbReference type="Pfam" id="PF00265">
    <property type="entry name" value="TK"/>
    <property type="match status" value="1"/>
</dbReference>
<dbReference type="EMBL" id="UZAF01001953">
    <property type="protein sequence ID" value="VDO09704.1"/>
    <property type="molecule type" value="Genomic_DNA"/>
</dbReference>
<comment type="similarity">
    <text evidence="1 10">Belongs to the thymidine kinase family.</text>
</comment>
<keyword evidence="3 9" id="KW-0808">Transferase</keyword>
<keyword evidence="6 9" id="KW-0067">ATP-binding</keyword>
<keyword evidence="5 9" id="KW-0418">Kinase</keyword>
<dbReference type="GO" id="GO:0004797">
    <property type="term" value="F:thymidine kinase activity"/>
    <property type="evidence" value="ECO:0007669"/>
    <property type="project" value="UniProtKB-EC"/>
</dbReference>
<dbReference type="STRING" id="6290.A0A0N4VW02"/>
<dbReference type="InterPro" id="IPR027417">
    <property type="entry name" value="P-loop_NTPase"/>
</dbReference>
<dbReference type="WBParaSite" id="HPLM_0000147201-mRNA-1">
    <property type="protein sequence ID" value="HPLM_0000147201-mRNA-1"/>
    <property type="gene ID" value="HPLM_0000147201"/>
</dbReference>
<dbReference type="InterPro" id="IPR001267">
    <property type="entry name" value="Thymidine_kinase"/>
</dbReference>
<evidence type="ECO:0000256" key="10">
    <source>
        <dbReference type="RuleBase" id="RU004165"/>
    </source>
</evidence>
<dbReference type="PANTHER" id="PTHR11441">
    <property type="entry name" value="THYMIDINE KINASE"/>
    <property type="match status" value="1"/>
</dbReference>
<dbReference type="SUPFAM" id="SSF52540">
    <property type="entry name" value="P-loop containing nucleoside triphosphate hydrolases"/>
    <property type="match status" value="1"/>
</dbReference>
<evidence type="ECO:0000256" key="4">
    <source>
        <dbReference type="ARBA" id="ARBA00022741"/>
    </source>
</evidence>
<proteinExistence type="inferred from homology"/>
<dbReference type="OMA" id="ITRHRTH"/>
<evidence type="ECO:0000256" key="7">
    <source>
        <dbReference type="ARBA" id="ARBA00046642"/>
    </source>
</evidence>
<name>A0A0N4VW02_HAEPC</name>
<sequence>MLGFSDIGRGRVTCIVGPMFSGKTTELIRMHDRYRIAGKKCILVKYAGDTRYDPELIVTHKRLAE</sequence>
<dbReference type="AlphaFoldDB" id="A0A0N4VW02"/>
<dbReference type="OrthoDB" id="439028at2759"/>
<reference evidence="13" key="1">
    <citation type="submission" date="2017-02" db="UniProtKB">
        <authorList>
            <consortium name="WormBaseParasite"/>
        </authorList>
    </citation>
    <scope>IDENTIFICATION</scope>
</reference>
<protein>
    <recommendedName>
        <fullName evidence="9">Thymidine kinase</fullName>
        <ecNumber evidence="9">2.7.1.21</ecNumber>
    </recommendedName>
</protein>
<evidence type="ECO:0000313" key="13">
    <source>
        <dbReference type="WBParaSite" id="HPLM_0000147201-mRNA-1"/>
    </source>
</evidence>
<evidence type="ECO:0000256" key="2">
    <source>
        <dbReference type="ARBA" id="ARBA00022634"/>
    </source>
</evidence>
<keyword evidence="4 9" id="KW-0547">Nucleotide-binding</keyword>
<evidence type="ECO:0000256" key="6">
    <source>
        <dbReference type="ARBA" id="ARBA00022840"/>
    </source>
</evidence>
<organism evidence="13">
    <name type="scientific">Haemonchus placei</name>
    <name type="common">Barber's pole worm</name>
    <dbReference type="NCBI Taxonomy" id="6290"/>
    <lineage>
        <taxon>Eukaryota</taxon>
        <taxon>Metazoa</taxon>
        <taxon>Ecdysozoa</taxon>
        <taxon>Nematoda</taxon>
        <taxon>Chromadorea</taxon>
        <taxon>Rhabditida</taxon>
        <taxon>Rhabditina</taxon>
        <taxon>Rhabditomorpha</taxon>
        <taxon>Strongyloidea</taxon>
        <taxon>Trichostrongylidae</taxon>
        <taxon>Haemonchus</taxon>
    </lineage>
</organism>
<dbReference type="GO" id="GO:0046104">
    <property type="term" value="P:thymidine metabolic process"/>
    <property type="evidence" value="ECO:0007669"/>
    <property type="project" value="TreeGrafter"/>
</dbReference>
<evidence type="ECO:0000313" key="11">
    <source>
        <dbReference type="EMBL" id="VDO09704.1"/>
    </source>
</evidence>
<reference evidence="11 12" key="2">
    <citation type="submission" date="2018-11" db="EMBL/GenBank/DDBJ databases">
        <authorList>
            <consortium name="Pathogen Informatics"/>
        </authorList>
    </citation>
    <scope>NUCLEOTIDE SEQUENCE [LARGE SCALE GENOMIC DNA]</scope>
    <source>
        <strain evidence="11 12">MHpl1</strain>
    </source>
</reference>
<keyword evidence="12" id="KW-1185">Reference proteome</keyword>
<dbReference type="GO" id="GO:0071897">
    <property type="term" value="P:DNA biosynthetic process"/>
    <property type="evidence" value="ECO:0007669"/>
    <property type="project" value="UniProtKB-KW"/>
</dbReference>
<dbReference type="EC" id="2.7.1.21" evidence="9"/>
<gene>
    <name evidence="11" type="ORF">HPLM_LOCUS1470</name>
</gene>
<evidence type="ECO:0000256" key="1">
    <source>
        <dbReference type="ARBA" id="ARBA00007587"/>
    </source>
</evidence>
<dbReference type="PANTHER" id="PTHR11441:SF0">
    <property type="entry name" value="THYMIDINE KINASE, CYTOSOLIC"/>
    <property type="match status" value="1"/>
</dbReference>
<comment type="catalytic activity">
    <reaction evidence="8">
        <text>thymidine + ATP = dTMP + ADP + H(+)</text>
        <dbReference type="Rhea" id="RHEA:19129"/>
        <dbReference type="ChEBI" id="CHEBI:15378"/>
        <dbReference type="ChEBI" id="CHEBI:17748"/>
        <dbReference type="ChEBI" id="CHEBI:30616"/>
        <dbReference type="ChEBI" id="CHEBI:63528"/>
        <dbReference type="ChEBI" id="CHEBI:456216"/>
        <dbReference type="EC" id="2.7.1.21"/>
    </reaction>
    <physiologicalReaction direction="left-to-right" evidence="8">
        <dbReference type="Rhea" id="RHEA:19130"/>
    </physiologicalReaction>
</comment>
<dbReference type="Gene3D" id="3.40.50.300">
    <property type="entry name" value="P-loop containing nucleotide triphosphate hydrolases"/>
    <property type="match status" value="1"/>
</dbReference>
<evidence type="ECO:0000256" key="3">
    <source>
        <dbReference type="ARBA" id="ARBA00022679"/>
    </source>
</evidence>
<evidence type="ECO:0000256" key="5">
    <source>
        <dbReference type="ARBA" id="ARBA00022777"/>
    </source>
</evidence>